<dbReference type="GO" id="GO:0000172">
    <property type="term" value="C:ribonuclease MRP complex"/>
    <property type="evidence" value="ECO:0007669"/>
    <property type="project" value="TreeGrafter"/>
</dbReference>
<accession>A0A8H5M927</accession>
<dbReference type="Gene3D" id="3.30.1330.30">
    <property type="match status" value="1"/>
</dbReference>
<evidence type="ECO:0000313" key="2">
    <source>
        <dbReference type="EMBL" id="KAF5385237.1"/>
    </source>
</evidence>
<dbReference type="GO" id="GO:0008033">
    <property type="term" value="P:tRNA processing"/>
    <property type="evidence" value="ECO:0007669"/>
    <property type="project" value="InterPro"/>
</dbReference>
<dbReference type="EMBL" id="JAACJP010000004">
    <property type="protein sequence ID" value="KAF5385237.1"/>
    <property type="molecule type" value="Genomic_DNA"/>
</dbReference>
<dbReference type="AlphaFoldDB" id="A0A8H5M927"/>
<dbReference type="GO" id="GO:0005829">
    <property type="term" value="C:cytosol"/>
    <property type="evidence" value="ECO:0007669"/>
    <property type="project" value="TreeGrafter"/>
</dbReference>
<dbReference type="PANTHER" id="PTHR28272">
    <property type="entry name" value="RIBONUCLEASES P/MRP PROTEIN SUBUNIT POP3"/>
    <property type="match status" value="1"/>
</dbReference>
<dbReference type="PANTHER" id="PTHR28272:SF1">
    <property type="entry name" value="RIBONUCLEASES P_MRP PROTEIN SUBUNIT POP3"/>
    <property type="match status" value="1"/>
</dbReference>
<sequence length="308" mass="34153">MSNKTARTHNHVSNRAKIRDGGARKVVFRGLLDNPYRIQWPTVPFNVQSAILALTLATLDGVAEHQLKRKRKRQPKADQQQQQPQKKRLVDAPSETQSPGFNDAQTVAIDGSSASASLEEVSFERPIILQHLVIGINEVTKQLESQIRTKRLTVISTTSDPIQALHSCSLQVILVCRADINPPILIDHLPHLVAAYNSLQPQSPIKLVPLPVGAELLLSRAVGLRRAAVMGIDSEWPDLNAFMSSLETVPTLAATWLTSSVPHPKFVPTHIKHLRTSAPKDMKVEKQRRKEGKALKKETGSKKILEPR</sequence>
<dbReference type="GO" id="GO:0000171">
    <property type="term" value="F:ribonuclease MRP activity"/>
    <property type="evidence" value="ECO:0007669"/>
    <property type="project" value="TreeGrafter"/>
</dbReference>
<reference evidence="2 3" key="1">
    <citation type="journal article" date="2020" name="ISME J.">
        <title>Uncovering the hidden diversity of litter-decomposition mechanisms in mushroom-forming fungi.</title>
        <authorList>
            <person name="Floudas D."/>
            <person name="Bentzer J."/>
            <person name="Ahren D."/>
            <person name="Johansson T."/>
            <person name="Persson P."/>
            <person name="Tunlid A."/>
        </authorList>
    </citation>
    <scope>NUCLEOTIDE SEQUENCE [LARGE SCALE GENOMIC DNA]</scope>
    <source>
        <strain evidence="2 3">CBS 661.87</strain>
    </source>
</reference>
<comment type="caution">
    <text evidence="2">The sequence shown here is derived from an EMBL/GenBank/DDBJ whole genome shotgun (WGS) entry which is preliminary data.</text>
</comment>
<dbReference type="GO" id="GO:0006364">
    <property type="term" value="P:rRNA processing"/>
    <property type="evidence" value="ECO:0007669"/>
    <property type="project" value="InterPro"/>
</dbReference>
<gene>
    <name evidence="2" type="ORF">D9615_001283</name>
</gene>
<dbReference type="GO" id="GO:0004526">
    <property type="term" value="F:ribonuclease P activity"/>
    <property type="evidence" value="ECO:0007669"/>
    <property type="project" value="TreeGrafter"/>
</dbReference>
<evidence type="ECO:0000256" key="1">
    <source>
        <dbReference type="SAM" id="MobiDB-lite"/>
    </source>
</evidence>
<dbReference type="GO" id="GO:0034965">
    <property type="term" value="P:intronic box C/D snoRNA processing"/>
    <property type="evidence" value="ECO:0007669"/>
    <property type="project" value="TreeGrafter"/>
</dbReference>
<feature type="region of interest" description="Disordered" evidence="1">
    <location>
        <begin position="277"/>
        <end position="308"/>
    </location>
</feature>
<dbReference type="Proteomes" id="UP000565441">
    <property type="component" value="Unassembled WGS sequence"/>
</dbReference>
<feature type="compositionally biased region" description="Basic and acidic residues" evidence="1">
    <location>
        <begin position="292"/>
        <end position="308"/>
    </location>
</feature>
<name>A0A8H5M927_9AGAR</name>
<dbReference type="InterPro" id="IPR013241">
    <property type="entry name" value="RNase_P_Pop3"/>
</dbReference>
<dbReference type="Pfam" id="PF08228">
    <property type="entry name" value="RNase_P_pop3"/>
    <property type="match status" value="1"/>
</dbReference>
<proteinExistence type="predicted"/>
<feature type="region of interest" description="Disordered" evidence="1">
    <location>
        <begin position="66"/>
        <end position="105"/>
    </location>
</feature>
<evidence type="ECO:0000313" key="3">
    <source>
        <dbReference type="Proteomes" id="UP000565441"/>
    </source>
</evidence>
<protein>
    <submittedName>
        <fullName evidence="2">Uncharacterized protein</fullName>
    </submittedName>
</protein>
<organism evidence="2 3">
    <name type="scientific">Tricholomella constricta</name>
    <dbReference type="NCBI Taxonomy" id="117010"/>
    <lineage>
        <taxon>Eukaryota</taxon>
        <taxon>Fungi</taxon>
        <taxon>Dikarya</taxon>
        <taxon>Basidiomycota</taxon>
        <taxon>Agaricomycotina</taxon>
        <taxon>Agaricomycetes</taxon>
        <taxon>Agaricomycetidae</taxon>
        <taxon>Agaricales</taxon>
        <taxon>Tricholomatineae</taxon>
        <taxon>Lyophyllaceae</taxon>
        <taxon>Tricholomella</taxon>
    </lineage>
</organism>
<keyword evidence="3" id="KW-1185">Reference proteome</keyword>
<feature type="compositionally biased region" description="Polar residues" evidence="1">
    <location>
        <begin position="94"/>
        <end position="105"/>
    </location>
</feature>
<dbReference type="GO" id="GO:0005655">
    <property type="term" value="C:nucleolar ribonuclease P complex"/>
    <property type="evidence" value="ECO:0007669"/>
    <property type="project" value="TreeGrafter"/>
</dbReference>
<dbReference type="InterPro" id="IPR029064">
    <property type="entry name" value="Ribosomal_eL30-like_sf"/>
</dbReference>
<dbReference type="OrthoDB" id="20109at2759"/>